<evidence type="ECO:0000313" key="1">
    <source>
        <dbReference type="EMBL" id="MDC8832296.1"/>
    </source>
</evidence>
<sequence length="220" mass="24296">MNNGQLLTVPGSTAKVLVIDDFIPGAKQLIDYAVNQPSSPASGGLYPGLRTPAPPGYIKYSLQKINQALAQHHQQQQLTAGESYFSMVTTREEDLSPAQCMPHIDRPKPTEYAVVHYLCRPPHGGTSFYQFTPTGQSLIAEHDYDEYLASLASHVADCPPSSHYINGDSKLFKRLLSVDCQFNRAVIYPCALLHSGNIPHPFTPDLNPFSGRFTVTSFFR</sequence>
<dbReference type="Pfam" id="PF20043">
    <property type="entry name" value="DUF6445"/>
    <property type="match status" value="1"/>
</dbReference>
<gene>
    <name evidence="1" type="ORF">OIK42_16185</name>
</gene>
<organism evidence="1 2">
    <name type="scientific">Alteromonas gilva</name>
    <dbReference type="NCBI Taxonomy" id="2987522"/>
    <lineage>
        <taxon>Bacteria</taxon>
        <taxon>Pseudomonadati</taxon>
        <taxon>Pseudomonadota</taxon>
        <taxon>Gammaproteobacteria</taxon>
        <taxon>Alteromonadales</taxon>
        <taxon>Alteromonadaceae</taxon>
        <taxon>Alteromonas/Salinimonas group</taxon>
        <taxon>Alteromonas</taxon>
    </lineage>
</organism>
<reference evidence="1 2" key="1">
    <citation type="submission" date="2022-10" db="EMBL/GenBank/DDBJ databases">
        <title>Alteromonas sp. chi3 Genome sequencing.</title>
        <authorList>
            <person name="Park S."/>
        </authorList>
    </citation>
    <scope>NUCLEOTIDE SEQUENCE [LARGE SCALE GENOMIC DNA]</scope>
    <source>
        <strain evidence="2">chi3</strain>
    </source>
</reference>
<dbReference type="EMBL" id="JAQQXP010000002">
    <property type="protein sequence ID" value="MDC8832296.1"/>
    <property type="molecule type" value="Genomic_DNA"/>
</dbReference>
<dbReference type="RefSeq" id="WP_273642103.1">
    <property type="nucleotide sequence ID" value="NZ_JAQQXP010000002.1"/>
</dbReference>
<accession>A0ABT5L7E8</accession>
<dbReference type="Proteomes" id="UP001218788">
    <property type="component" value="Unassembled WGS sequence"/>
</dbReference>
<comment type="caution">
    <text evidence="1">The sequence shown here is derived from an EMBL/GenBank/DDBJ whole genome shotgun (WGS) entry which is preliminary data.</text>
</comment>
<dbReference type="InterPro" id="IPR045617">
    <property type="entry name" value="DUF6445"/>
</dbReference>
<keyword evidence="2" id="KW-1185">Reference proteome</keyword>
<proteinExistence type="predicted"/>
<protein>
    <submittedName>
        <fullName evidence="1">DUF6445 family protein</fullName>
    </submittedName>
</protein>
<name>A0ABT5L7E8_9ALTE</name>
<evidence type="ECO:0000313" key="2">
    <source>
        <dbReference type="Proteomes" id="UP001218788"/>
    </source>
</evidence>